<dbReference type="EMBL" id="JASDAP010000010">
    <property type="protein sequence ID" value="KAK1896086.1"/>
    <property type="molecule type" value="Genomic_DNA"/>
</dbReference>
<proteinExistence type="predicted"/>
<keyword evidence="2" id="KW-1185">Reference proteome</keyword>
<protein>
    <submittedName>
        <fullName evidence="1">Zinc finger protein 862</fullName>
    </submittedName>
</protein>
<feature type="non-terminal residue" evidence="1">
    <location>
        <position position="1"/>
    </location>
</feature>
<evidence type="ECO:0000313" key="1">
    <source>
        <dbReference type="EMBL" id="KAK1896086.1"/>
    </source>
</evidence>
<dbReference type="Proteomes" id="UP001228049">
    <property type="component" value="Unassembled WGS sequence"/>
</dbReference>
<reference evidence="1" key="1">
    <citation type="submission" date="2023-04" db="EMBL/GenBank/DDBJ databases">
        <title>Chromosome-level genome of Chaenocephalus aceratus.</title>
        <authorList>
            <person name="Park H."/>
        </authorList>
    </citation>
    <scope>NUCLEOTIDE SEQUENCE</scope>
    <source>
        <strain evidence="1">DE</strain>
        <tissue evidence="1">Muscle</tissue>
    </source>
</reference>
<comment type="caution">
    <text evidence="1">The sequence shown here is derived from an EMBL/GenBank/DDBJ whole genome shotgun (WGS) entry which is preliminary data.</text>
</comment>
<gene>
    <name evidence="1" type="ORF">KUDE01_021534</name>
</gene>
<accession>A0AAD9C875</accession>
<dbReference type="AlphaFoldDB" id="A0AAD9C875"/>
<organism evidence="1 2">
    <name type="scientific">Dissostichus eleginoides</name>
    <name type="common">Patagonian toothfish</name>
    <name type="synonym">Dissostichus amissus</name>
    <dbReference type="NCBI Taxonomy" id="100907"/>
    <lineage>
        <taxon>Eukaryota</taxon>
        <taxon>Metazoa</taxon>
        <taxon>Chordata</taxon>
        <taxon>Craniata</taxon>
        <taxon>Vertebrata</taxon>
        <taxon>Euteleostomi</taxon>
        <taxon>Actinopterygii</taxon>
        <taxon>Neopterygii</taxon>
        <taxon>Teleostei</taxon>
        <taxon>Neoteleostei</taxon>
        <taxon>Acanthomorphata</taxon>
        <taxon>Eupercaria</taxon>
        <taxon>Perciformes</taxon>
        <taxon>Notothenioidei</taxon>
        <taxon>Nototheniidae</taxon>
        <taxon>Dissostichus</taxon>
    </lineage>
</organism>
<sequence>STKNAKELEEAAAELNMQILKIGQVFTIRWVSSSFNTVKAVLKDFPVLAHHFQSASEDGSHSGAEKA</sequence>
<name>A0AAD9C875_DISEL</name>
<evidence type="ECO:0000313" key="2">
    <source>
        <dbReference type="Proteomes" id="UP001228049"/>
    </source>
</evidence>
<feature type="non-terminal residue" evidence="1">
    <location>
        <position position="67"/>
    </location>
</feature>